<gene>
    <name evidence="1" type="ORF">ACFSVM_08845</name>
</gene>
<sequence length="93" mass="10670">MLQSSGLNISLLRQEALVEEFNQAVGNRILVLTESYPFFFVGEIVEVRADTVYILVDLSNIPEFDNVNLRTQINNIQVYFIETPDNPIPEIRL</sequence>
<proteinExistence type="predicted"/>
<comment type="caution">
    <text evidence="1">The sequence shown here is derived from an EMBL/GenBank/DDBJ whole genome shotgun (WGS) entry which is preliminary data.</text>
</comment>
<keyword evidence="2" id="KW-1185">Reference proteome</keyword>
<protein>
    <submittedName>
        <fullName evidence="1">Uncharacterized protein</fullName>
    </submittedName>
</protein>
<reference evidence="2" key="1">
    <citation type="journal article" date="2019" name="Int. J. Syst. Evol. Microbiol.">
        <title>The Global Catalogue of Microorganisms (GCM) 10K type strain sequencing project: providing services to taxonomists for standard genome sequencing and annotation.</title>
        <authorList>
            <consortium name="The Broad Institute Genomics Platform"/>
            <consortium name="The Broad Institute Genome Sequencing Center for Infectious Disease"/>
            <person name="Wu L."/>
            <person name="Ma J."/>
        </authorList>
    </citation>
    <scope>NUCLEOTIDE SEQUENCE [LARGE SCALE GENOMIC DNA]</scope>
    <source>
        <strain evidence="2">KCTC 33849</strain>
    </source>
</reference>
<name>A0ABW5SNB8_9BACL</name>
<evidence type="ECO:0000313" key="1">
    <source>
        <dbReference type="EMBL" id="MFD2700577.1"/>
    </source>
</evidence>
<accession>A0ABW5SNB8</accession>
<evidence type="ECO:0000313" key="2">
    <source>
        <dbReference type="Proteomes" id="UP001597540"/>
    </source>
</evidence>
<dbReference type="EMBL" id="JBHUMJ010000002">
    <property type="protein sequence ID" value="MFD2700577.1"/>
    <property type="molecule type" value="Genomic_DNA"/>
</dbReference>
<dbReference type="Proteomes" id="UP001597540">
    <property type="component" value="Unassembled WGS sequence"/>
</dbReference>
<organism evidence="1 2">
    <name type="scientific">Paenibacillus shunpengii</name>
    <dbReference type="NCBI Taxonomy" id="2054424"/>
    <lineage>
        <taxon>Bacteria</taxon>
        <taxon>Bacillati</taxon>
        <taxon>Bacillota</taxon>
        <taxon>Bacilli</taxon>
        <taxon>Bacillales</taxon>
        <taxon>Paenibacillaceae</taxon>
        <taxon>Paenibacillus</taxon>
    </lineage>
</organism>
<dbReference type="RefSeq" id="WP_379261519.1">
    <property type="nucleotide sequence ID" value="NZ_JBHUMJ010000002.1"/>
</dbReference>